<dbReference type="InterPro" id="IPR002587">
    <property type="entry name" value="Myo-inos-1-P_Synthase"/>
</dbReference>
<dbReference type="Gene3D" id="3.40.50.720">
    <property type="entry name" value="NAD(P)-binding Rossmann-like Domain"/>
    <property type="match status" value="3"/>
</dbReference>
<dbReference type="AlphaFoldDB" id="A0A2Y9GNN0"/>
<dbReference type="Pfam" id="PF07994">
    <property type="entry name" value="NAD_binding_5"/>
    <property type="match status" value="1"/>
</dbReference>
<feature type="domain" description="Myo-inositol-1-phosphate synthase GAPDH-like" evidence="11">
    <location>
        <begin position="259"/>
        <end position="372"/>
    </location>
</feature>
<dbReference type="RefSeq" id="XP_021538929.1">
    <property type="nucleotide sequence ID" value="XM_021683254.2"/>
</dbReference>
<dbReference type="FunFam" id="3.40.50.720:FF:000171">
    <property type="entry name" value="inositol-3-phosphate synthase 1"/>
    <property type="match status" value="1"/>
</dbReference>
<evidence type="ECO:0000313" key="13">
    <source>
        <dbReference type="RefSeq" id="XP_021538929.1"/>
    </source>
</evidence>
<evidence type="ECO:0000259" key="11">
    <source>
        <dbReference type="Pfam" id="PF01658"/>
    </source>
</evidence>
<reference evidence="13" key="1">
    <citation type="submission" date="2025-08" db="UniProtKB">
        <authorList>
            <consortium name="RefSeq"/>
        </authorList>
    </citation>
    <scope>IDENTIFICATION</scope>
    <source>
        <tissue evidence="13">Blood</tissue>
    </source>
</reference>
<comment type="catalytic activity">
    <reaction evidence="1">
        <text>D-glucose 6-phosphate = 1D-myo-inositol 3-phosphate</text>
        <dbReference type="Rhea" id="RHEA:10716"/>
        <dbReference type="ChEBI" id="CHEBI:58401"/>
        <dbReference type="ChEBI" id="CHEBI:61548"/>
        <dbReference type="EC" id="5.5.1.4"/>
    </reaction>
</comment>
<comment type="pathway">
    <text evidence="3">Polyol metabolism; myo-inositol biosynthesis; myo-inositol from D-glucose 6-phosphate: step 1/2.</text>
</comment>
<gene>
    <name evidence="13" type="primary">ISYNA1</name>
</gene>
<comment type="cofactor">
    <cofactor evidence="2">
        <name>NAD(+)</name>
        <dbReference type="ChEBI" id="CHEBI:57540"/>
    </cofactor>
</comment>
<evidence type="ECO:0000256" key="5">
    <source>
        <dbReference type="ARBA" id="ARBA00012125"/>
    </source>
</evidence>
<evidence type="ECO:0000256" key="4">
    <source>
        <dbReference type="ARBA" id="ARBA00010813"/>
    </source>
</evidence>
<dbReference type="CTD" id="51477"/>
<comment type="similarity">
    <text evidence="4">Belongs to the myo-inositol 1-phosphate synthase family.</text>
</comment>
<evidence type="ECO:0000313" key="12">
    <source>
        <dbReference type="Proteomes" id="UP000248481"/>
    </source>
</evidence>
<comment type="function">
    <text evidence="8">Key enzyme in myo-inositol biosynthesis pathway that catalyzes the conversion of glucose 6-phosphate to 1-myo-inositol 1-phosphate in a NAD-dependent manner. Rate-limiting enzyme in the synthesis of all inositol-containing compounds.</text>
</comment>
<proteinExistence type="inferred from homology"/>
<dbReference type="Gene3D" id="3.30.360.10">
    <property type="entry name" value="Dihydrodipicolinate Reductase, domain 2"/>
    <property type="match status" value="1"/>
</dbReference>
<dbReference type="InterPro" id="IPR036291">
    <property type="entry name" value="NAD(P)-bd_dom_sf"/>
</dbReference>
<dbReference type="SUPFAM" id="SSF51735">
    <property type="entry name" value="NAD(P)-binding Rossmann-fold domains"/>
    <property type="match status" value="1"/>
</dbReference>
<evidence type="ECO:0000256" key="10">
    <source>
        <dbReference type="SAM" id="MobiDB-lite"/>
    </source>
</evidence>
<evidence type="ECO:0000256" key="9">
    <source>
        <dbReference type="ARBA" id="ARBA00032949"/>
    </source>
</evidence>
<evidence type="ECO:0000256" key="2">
    <source>
        <dbReference type="ARBA" id="ARBA00001911"/>
    </source>
</evidence>
<dbReference type="SUPFAM" id="SSF55347">
    <property type="entry name" value="Glyceraldehyde-3-phosphate dehydrogenase-like, C-terminal domain"/>
    <property type="match status" value="1"/>
</dbReference>
<keyword evidence="7" id="KW-0398">Inositol biosynthesis</keyword>
<dbReference type="GO" id="GO:0004512">
    <property type="term" value="F:inositol-3-phosphate synthase activity"/>
    <property type="evidence" value="ECO:0007669"/>
    <property type="project" value="UniProtKB-EC"/>
</dbReference>
<dbReference type="GeneID" id="110574554"/>
<organism evidence="12 13">
    <name type="scientific">Neomonachus schauinslandi</name>
    <name type="common">Hawaiian monk seal</name>
    <name type="synonym">Monachus schauinslandi</name>
    <dbReference type="NCBI Taxonomy" id="29088"/>
    <lineage>
        <taxon>Eukaryota</taxon>
        <taxon>Metazoa</taxon>
        <taxon>Chordata</taxon>
        <taxon>Craniata</taxon>
        <taxon>Vertebrata</taxon>
        <taxon>Euteleostomi</taxon>
        <taxon>Mammalia</taxon>
        <taxon>Eutheria</taxon>
        <taxon>Laurasiatheria</taxon>
        <taxon>Carnivora</taxon>
        <taxon>Caniformia</taxon>
        <taxon>Pinnipedia</taxon>
        <taxon>Phocidae</taxon>
        <taxon>Monachinae</taxon>
        <taxon>Monachini</taxon>
        <taxon>Neomonachus</taxon>
    </lineage>
</organism>
<dbReference type="InterPro" id="IPR013021">
    <property type="entry name" value="Myo-inos-1-P_Synthase_GAPDH"/>
</dbReference>
<evidence type="ECO:0000256" key="7">
    <source>
        <dbReference type="ARBA" id="ARBA00022550"/>
    </source>
</evidence>
<dbReference type="PANTHER" id="PTHR11510">
    <property type="entry name" value="MYO-INOSITOL-1 PHOSPHATE SYNTHASE"/>
    <property type="match status" value="1"/>
</dbReference>
<dbReference type="Proteomes" id="UP000248481">
    <property type="component" value="Chromosome 1"/>
</dbReference>
<accession>A0A2Y9GNN0</accession>
<dbReference type="GO" id="GO:0008654">
    <property type="term" value="P:phospholipid biosynthetic process"/>
    <property type="evidence" value="ECO:0007669"/>
    <property type="project" value="InterPro"/>
</dbReference>
<evidence type="ECO:0000256" key="6">
    <source>
        <dbReference type="ARBA" id="ARBA00017761"/>
    </source>
</evidence>
<name>A0A2Y9GNN0_NEOSC</name>
<feature type="region of interest" description="Disordered" evidence="10">
    <location>
        <begin position="486"/>
        <end position="509"/>
    </location>
</feature>
<dbReference type="GO" id="GO:0006021">
    <property type="term" value="P:inositol biosynthetic process"/>
    <property type="evidence" value="ECO:0007669"/>
    <property type="project" value="UniProtKB-UniPathway"/>
</dbReference>
<sequence>MEATADFVVESPDVVYGPDAIEAQYEYRTTCVSREGSVLKVYPTSTRFTFRTARQVPRLGVMLVGWGGNNGSTLTAAVLANRLRLSWPTRTGRKEANYYGSLTQAGTVSLGLDVDGQEVFVPFSALLPMVAPDDLVFDGWDISSLNLAEAMRRAQLEQIRRDIRDFRSSAGLDKVIVLWTANTERFCEVVPGLNDTAENLLRTIQLGLEVSPSTLFAVASILEGCAFLNGSPQNTLVPGALELARQRRVFVGGDDFKSGQTKVKSVLVDFLIGSGLKAMSIVSYNHLGNNDGQNLSAPPQFRSKEVSKSSVVDDMVQSNPVLYAPGQEPDHCVVIKYVPYVGDSKRALDEYTSELMLGGTNTLVLHNTCEDSLLAAPIMLDLVLLTELCQRVSFCTDADPEPQGFHSVLSLLSFLFKAPLVPPGSPVVNALFRQRSCIENILRACVGLPPQNHMLLEHKMERPGLKRGGPVVATCPLPCKKGPAPTAPNGCTGDANGHSQADAPQMPTT</sequence>
<keyword evidence="12" id="KW-1185">Reference proteome</keyword>
<dbReference type="EC" id="5.5.1.4" evidence="5"/>
<dbReference type="Pfam" id="PF01658">
    <property type="entry name" value="Inos-1-P_synth"/>
    <property type="match status" value="1"/>
</dbReference>
<protein>
    <recommendedName>
        <fullName evidence="6">Inositol-3-phosphate synthase 1</fullName>
        <ecNumber evidence="5">5.5.1.4</ecNumber>
    </recommendedName>
    <alternativeName>
        <fullName evidence="9">Myo-inositol 1-phosphate synthase</fullName>
    </alternativeName>
</protein>
<dbReference type="UniPathway" id="UPA00823">
    <property type="reaction ID" value="UER00787"/>
</dbReference>
<dbReference type="PIRSF" id="PIRSF015578">
    <property type="entry name" value="Myoinos-ppht_syn"/>
    <property type="match status" value="1"/>
</dbReference>
<evidence type="ECO:0000256" key="3">
    <source>
        <dbReference type="ARBA" id="ARBA00005117"/>
    </source>
</evidence>
<evidence type="ECO:0000256" key="1">
    <source>
        <dbReference type="ARBA" id="ARBA00000113"/>
    </source>
</evidence>
<evidence type="ECO:0000256" key="8">
    <source>
        <dbReference type="ARBA" id="ARBA00025559"/>
    </source>
</evidence>